<reference evidence="2 3" key="1">
    <citation type="submission" date="2018-07" db="EMBL/GenBank/DDBJ databases">
        <title>Whole genome sequence of Mycobacterium uberis.</title>
        <authorList>
            <person name="Benjak A."/>
        </authorList>
    </citation>
    <scope>NUCLEOTIDE SEQUENCE [LARGE SCALE GENOMIC DNA]</scope>
    <source>
        <strain evidence="2 3">Jura</strain>
    </source>
</reference>
<dbReference type="Proteomes" id="UP000258522">
    <property type="component" value="Unassembled WGS sequence"/>
</dbReference>
<accession>A0A3E1HDM7</accession>
<evidence type="ECO:0000313" key="2">
    <source>
        <dbReference type="EMBL" id="RFD24540.1"/>
    </source>
</evidence>
<keyword evidence="3" id="KW-1185">Reference proteome</keyword>
<proteinExistence type="predicted"/>
<organism evidence="2 3">
    <name type="scientific">Mycobacterium uberis</name>
    <dbReference type="NCBI Taxonomy" id="2162698"/>
    <lineage>
        <taxon>Bacteria</taxon>
        <taxon>Bacillati</taxon>
        <taxon>Actinomycetota</taxon>
        <taxon>Actinomycetes</taxon>
        <taxon>Mycobacteriales</taxon>
        <taxon>Mycobacteriaceae</taxon>
        <taxon>Mycobacterium</taxon>
    </lineage>
</organism>
<evidence type="ECO:0000256" key="1">
    <source>
        <dbReference type="SAM" id="MobiDB-lite"/>
    </source>
</evidence>
<protein>
    <submittedName>
        <fullName evidence="2">Uncharacterized protein</fullName>
    </submittedName>
</protein>
<gene>
    <name evidence="2" type="ORF">MUBE_13710</name>
</gene>
<dbReference type="AlphaFoldDB" id="A0A3E1HDM7"/>
<feature type="compositionally biased region" description="Polar residues" evidence="1">
    <location>
        <begin position="28"/>
        <end position="43"/>
    </location>
</feature>
<sequence length="90" mass="9933">MRPSKSTTVKILSQTSHNGSYAPEETNNKTPDLTTPETITNDTRIGPKITSVKRNANEWGSLVEGLMAFRSPFNQMPVCLTEELSRPVAI</sequence>
<dbReference type="EMBL" id="QAYL01000029">
    <property type="protein sequence ID" value="RFD24540.1"/>
    <property type="molecule type" value="Genomic_DNA"/>
</dbReference>
<feature type="compositionally biased region" description="Polar residues" evidence="1">
    <location>
        <begin position="1"/>
        <end position="19"/>
    </location>
</feature>
<name>A0A3E1HDM7_9MYCO</name>
<evidence type="ECO:0000313" key="3">
    <source>
        <dbReference type="Proteomes" id="UP000258522"/>
    </source>
</evidence>
<feature type="region of interest" description="Disordered" evidence="1">
    <location>
        <begin position="1"/>
        <end position="43"/>
    </location>
</feature>
<comment type="caution">
    <text evidence="2">The sequence shown here is derived from an EMBL/GenBank/DDBJ whole genome shotgun (WGS) entry which is preliminary data.</text>
</comment>